<protein>
    <submittedName>
        <fullName evidence="1">Multifunctional acyl-CoA thioesterase I/protease I/lysophospholipase L1</fullName>
    </submittedName>
</protein>
<dbReference type="GO" id="GO:0006508">
    <property type="term" value="P:proteolysis"/>
    <property type="evidence" value="ECO:0007669"/>
    <property type="project" value="UniProtKB-KW"/>
</dbReference>
<proteinExistence type="predicted"/>
<dbReference type="GO" id="GO:0008233">
    <property type="term" value="F:peptidase activity"/>
    <property type="evidence" value="ECO:0007669"/>
    <property type="project" value="UniProtKB-KW"/>
</dbReference>
<dbReference type="Proteomes" id="UP000461948">
    <property type="component" value="Unassembled WGS sequence"/>
</dbReference>
<accession>A0A7X2MM39</accession>
<name>A0A7X2MM39_ENTAG</name>
<comment type="caution">
    <text evidence="1">The sequence shown here is derived from an EMBL/GenBank/DDBJ whole genome shotgun (WGS) entry which is preliminary data.</text>
</comment>
<keyword evidence="1" id="KW-0378">Hydrolase</keyword>
<evidence type="ECO:0000313" key="2">
    <source>
        <dbReference type="Proteomes" id="UP000461948"/>
    </source>
</evidence>
<evidence type="ECO:0000313" key="1">
    <source>
        <dbReference type="EMBL" id="MSE15668.1"/>
    </source>
</evidence>
<feature type="non-terminal residue" evidence="1">
    <location>
        <position position="34"/>
    </location>
</feature>
<keyword evidence="1" id="KW-0645">Protease</keyword>
<organism evidence="1 2">
    <name type="scientific">Enterobacter agglomerans</name>
    <name type="common">Erwinia herbicola</name>
    <name type="synonym">Pantoea agglomerans</name>
    <dbReference type="NCBI Taxonomy" id="549"/>
    <lineage>
        <taxon>Bacteria</taxon>
        <taxon>Pseudomonadati</taxon>
        <taxon>Pseudomonadota</taxon>
        <taxon>Gammaproteobacteria</taxon>
        <taxon>Enterobacterales</taxon>
        <taxon>Erwiniaceae</taxon>
        <taxon>Pantoea</taxon>
        <taxon>Pantoea agglomerans group</taxon>
    </lineage>
</organism>
<dbReference type="AlphaFoldDB" id="A0A7X2MM39"/>
<gene>
    <name evidence="1" type="ORF">GKC49_11235</name>
</gene>
<sequence>MMNFNNVFRWHYPFLLLILLLVSRLAAADTLMVL</sequence>
<dbReference type="EMBL" id="WKLC01000423">
    <property type="protein sequence ID" value="MSE15668.1"/>
    <property type="molecule type" value="Genomic_DNA"/>
</dbReference>
<reference evidence="1 2" key="1">
    <citation type="submission" date="2019-11" db="EMBL/GenBank/DDBJ databases">
        <title>Draft Genome Sequence of Plant Growth-Promoting Rhizosphere-Associated Bacteria.</title>
        <authorList>
            <person name="Vasilyev I.Y."/>
            <person name="Radchenko V."/>
            <person name="Ilnitskaya E.V."/>
        </authorList>
    </citation>
    <scope>NUCLEOTIDE SEQUENCE [LARGE SCALE GENOMIC DNA]</scope>
    <source>
        <strain evidence="1 2">VRA_MhP_f</strain>
    </source>
</reference>